<protein>
    <submittedName>
        <fullName evidence="6">ABC transporter substrate-binding protein</fullName>
    </submittedName>
</protein>
<dbReference type="RefSeq" id="WP_369721146.1">
    <property type="nucleotide sequence ID" value="NZ_CP165734.1"/>
</dbReference>
<accession>A0AB39XFE5</accession>
<dbReference type="GO" id="GO:0006865">
    <property type="term" value="P:amino acid transport"/>
    <property type="evidence" value="ECO:0007669"/>
    <property type="project" value="UniProtKB-KW"/>
</dbReference>
<reference evidence="6" key="1">
    <citation type="submission" date="2024-08" db="EMBL/GenBank/DDBJ databases">
        <authorList>
            <person name="Chaddad Z."/>
            <person name="Lamrabet M."/>
            <person name="Bouhnik O."/>
            <person name="Alami S."/>
            <person name="Wipf D."/>
            <person name="Courty P.E."/>
            <person name="Missbah El Idrissi M."/>
        </authorList>
    </citation>
    <scope>NUCLEOTIDE SEQUENCE</scope>
    <source>
        <strain evidence="6">LLZ17</strain>
    </source>
</reference>
<comment type="similarity">
    <text evidence="1">Belongs to the leucine-binding protein family.</text>
</comment>
<evidence type="ECO:0000313" key="6">
    <source>
        <dbReference type="EMBL" id="XDV56705.1"/>
    </source>
</evidence>
<dbReference type="InterPro" id="IPR028081">
    <property type="entry name" value="Leu-bd"/>
</dbReference>
<dbReference type="Gene3D" id="3.40.50.2300">
    <property type="match status" value="2"/>
</dbReference>
<gene>
    <name evidence="6" type="ORF">AB8Z38_29375</name>
</gene>
<evidence type="ECO:0000256" key="3">
    <source>
        <dbReference type="ARBA" id="ARBA00022970"/>
    </source>
</evidence>
<keyword evidence="3" id="KW-0813">Transport</keyword>
<proteinExistence type="inferred from homology"/>
<dbReference type="SUPFAM" id="SSF53822">
    <property type="entry name" value="Periplasmic binding protein-like I"/>
    <property type="match status" value="1"/>
</dbReference>
<feature type="chain" id="PRO_5044208350" evidence="4">
    <location>
        <begin position="25"/>
        <end position="388"/>
    </location>
</feature>
<dbReference type="InterPro" id="IPR028082">
    <property type="entry name" value="Peripla_BP_I"/>
</dbReference>
<keyword evidence="2 4" id="KW-0732">Signal</keyword>
<feature type="signal peptide" evidence="4">
    <location>
        <begin position="1"/>
        <end position="24"/>
    </location>
</feature>
<dbReference type="EMBL" id="CP165734">
    <property type="protein sequence ID" value="XDV56705.1"/>
    <property type="molecule type" value="Genomic_DNA"/>
</dbReference>
<dbReference type="AlphaFoldDB" id="A0AB39XFE5"/>
<sequence length="388" mass="41069">MPRNFILSAAVLAASIAAVGSAGAQGTVKIGMVMPMTGPLAAAGQQVLAGARLYIKQHGETVAGKRVELIVRDDASSGETGKRLIQELVVNDKVDVIGGGLTADLMPSAPLLTEAQKPTVIMISSTTAVVEKSRFFVRTSCTLAQSSAILADWAAKKGLGKAVTLVTEFAPGLEAEEAFTNNYKAAGGQIAEAIRVPLRSPDFAPFLQRVKDASPQALFVFIPSTQAAVFARQFVERGLDKAGIALIGPGDLTDDETLQNMGDAVLGTVTAHFYSAAHPSALNKAFTEAYQKEARVRANFMVVSGYDGMHLIYAALDKTAGSTDGTALVAAMKGMTWESPRGPISIDGKSGEVMHNIYIRRVEKVNGELRNAEFETFNNVRDPRVAAK</sequence>
<keyword evidence="3" id="KW-0029">Amino-acid transport</keyword>
<name>A0AB39XFE5_9BRAD</name>
<evidence type="ECO:0000256" key="1">
    <source>
        <dbReference type="ARBA" id="ARBA00010062"/>
    </source>
</evidence>
<dbReference type="Pfam" id="PF13458">
    <property type="entry name" value="Peripla_BP_6"/>
    <property type="match status" value="1"/>
</dbReference>
<dbReference type="InterPro" id="IPR051010">
    <property type="entry name" value="BCAA_transport"/>
</dbReference>
<organism evidence="6">
    <name type="scientific">Bradyrhizobium sp. LLZ17</name>
    <dbReference type="NCBI Taxonomy" id="3239388"/>
    <lineage>
        <taxon>Bacteria</taxon>
        <taxon>Pseudomonadati</taxon>
        <taxon>Pseudomonadota</taxon>
        <taxon>Alphaproteobacteria</taxon>
        <taxon>Hyphomicrobiales</taxon>
        <taxon>Nitrobacteraceae</taxon>
        <taxon>Bradyrhizobium</taxon>
    </lineage>
</organism>
<feature type="domain" description="Leucine-binding protein" evidence="5">
    <location>
        <begin position="27"/>
        <end position="363"/>
    </location>
</feature>
<dbReference type="PANTHER" id="PTHR30483">
    <property type="entry name" value="LEUCINE-SPECIFIC-BINDING PROTEIN"/>
    <property type="match status" value="1"/>
</dbReference>
<dbReference type="PANTHER" id="PTHR30483:SF6">
    <property type="entry name" value="PERIPLASMIC BINDING PROTEIN OF ABC TRANSPORTER FOR NATURAL AMINO ACIDS"/>
    <property type="match status" value="1"/>
</dbReference>
<evidence type="ECO:0000259" key="5">
    <source>
        <dbReference type="Pfam" id="PF13458"/>
    </source>
</evidence>
<evidence type="ECO:0000256" key="4">
    <source>
        <dbReference type="SAM" id="SignalP"/>
    </source>
</evidence>
<evidence type="ECO:0000256" key="2">
    <source>
        <dbReference type="ARBA" id="ARBA00022729"/>
    </source>
</evidence>